<accession>A0A1Y0D5H1</accession>
<dbReference type="AlphaFoldDB" id="A0A1Y0D5H1"/>
<sequence>MNIQSPFSSGIQGFQRAADSVTEASLNISRANINSLTNESSTRSAVNPDQFVDASKKTVTDSLIQLKAAELHAGANVKSINTADEMLGTLIDIRV</sequence>
<evidence type="ECO:0000313" key="1">
    <source>
        <dbReference type="EMBL" id="ART82780.1"/>
    </source>
</evidence>
<dbReference type="KEGG" id="opf:CBP31_09195"/>
<evidence type="ECO:0000313" key="2">
    <source>
        <dbReference type="Proteomes" id="UP000243937"/>
    </source>
</evidence>
<protein>
    <recommendedName>
        <fullName evidence="3">Pyrroloquinoline quinone biosynthesis protein PqqE</fullName>
    </recommendedName>
</protein>
<dbReference type="EMBL" id="CP021377">
    <property type="protein sequence ID" value="ART82780.1"/>
    <property type="molecule type" value="Genomic_DNA"/>
</dbReference>
<dbReference type="RefSeq" id="WP_087036590.1">
    <property type="nucleotide sequence ID" value="NZ_CP021377.1"/>
</dbReference>
<dbReference type="OrthoDB" id="5588953at2"/>
<evidence type="ECO:0008006" key="3">
    <source>
        <dbReference type="Google" id="ProtNLM"/>
    </source>
</evidence>
<proteinExistence type="predicted"/>
<dbReference type="Proteomes" id="UP000243937">
    <property type="component" value="Chromosome"/>
</dbReference>
<organism evidence="1 2">
    <name type="scientific">Oceanisphaera profunda</name>
    <dbReference type="NCBI Taxonomy" id="1416627"/>
    <lineage>
        <taxon>Bacteria</taxon>
        <taxon>Pseudomonadati</taxon>
        <taxon>Pseudomonadota</taxon>
        <taxon>Gammaproteobacteria</taxon>
        <taxon>Aeromonadales</taxon>
        <taxon>Aeromonadaceae</taxon>
        <taxon>Oceanisphaera</taxon>
    </lineage>
</organism>
<keyword evidence="2" id="KW-1185">Reference proteome</keyword>
<gene>
    <name evidence="1" type="ORF">CBP31_09195</name>
</gene>
<reference evidence="1 2" key="1">
    <citation type="journal article" date="2014" name="Int. J. Syst. Evol. Microbiol.">
        <title>Oceanisphaera profunda sp. nov., a marine bacterium isolated from deep-sea sediment, and emended description of the genus Oceanisphaera.</title>
        <authorList>
            <person name="Xu Z."/>
            <person name="Zhang X.Y."/>
            <person name="Su H.N."/>
            <person name="Yu Z.C."/>
            <person name="Liu C."/>
            <person name="Li H."/>
            <person name="Chen X.L."/>
            <person name="Song X.Y."/>
            <person name="Xie B.B."/>
            <person name="Qin Q.L."/>
            <person name="Zhou B.C."/>
            <person name="Shi M."/>
            <person name="Huang Y."/>
            <person name="Zhang Y.Z."/>
        </authorList>
    </citation>
    <scope>NUCLEOTIDE SEQUENCE [LARGE SCALE GENOMIC DNA]</scope>
    <source>
        <strain evidence="1 2">SM1222</strain>
    </source>
</reference>
<name>A0A1Y0D5H1_9GAMM</name>